<dbReference type="EMBL" id="UYWY01021242">
    <property type="protein sequence ID" value="VDM43710.1"/>
    <property type="molecule type" value="Genomic_DNA"/>
</dbReference>
<sequence>MPSVLWPLFRTYYLPFLGGAALKFLFDLLQFVAPQLLSVLFLNSMLISFTENKSQPLWIGIAISLSMFFVALFQSFILHQYFHTMFSLGMNIRSVLTSTVYAKALALSNSARKNRTVGEIVNLMSVDIQRIQDMTSFVMLFWSAPLQVILSIYFLWRLLGISVIAGLFILVAMIPFNSWISVKMRSCQVEQMKHKDERLKLMSEILNGIKVLKLYAWERSMQRIILEIRQKEILVLRRLAFYNAVITLSWSCAPFLVAVLTFGVYVNIDPLNNVLTPQVTFVGLSLFNILRFPMAVFAMIFSQAVQCAVSNGRLKSFLADEEMDPFVTEGSSACGAVVIKGGNFSWDSSELTLKDINLNIKKGELVAVVGSVGSGKSSLLSAMLGEMDRQSGEVAISGSVAYVPQQAWIQNMSLRDNITFNKSYVPEFYDTVIDACALGPDLATLPAGDSTEIGEKGINLSGGQKQRVSLARAVYSDSDIMLLDDPLSAVDAHVGKHIFEHVIATNGGLLAGKTRILVTHGLHYLRRCDQVIVMKDGTISEIGTYEQLMASEGAFADFLEEFLLEEAHNRARSVSFGEQTEEVDEVLKELERFAPAKSRRIQSQMSSATRSSQESLEQRSRTASPSSPSSPSAHEVRFCVYAPSAYCVPLFFISCKGLDMVMLARQMSNGGTPTEKEREGMGAKERLLDDSKPAPPSVDEKSKLIEKEAVEIGKVKWTVYLAYIKAIGYVITVLFLSIYVVSSILGVLSNLWLANWSDHAKRMNSSSPEEQDTNVRLAIYASLGMGQATFVCVASVVMALGMVHASRSLHEGIVRNILRSPMHFFDVTPIGRILNRFGKDVNIVDTELPESVGEFLCSVQEVIVTLAIIVAILPQTLWPFCICAVIFSLFLDVEVVDTSLPHCSRSFIATALNVLVTVVVILYATPAFSAVIPVLTFVYYLVLDVEMLDTRLPSSLMTVIGCIVQGSCILLIPVVVTPEAGVFFAAISVFYFYLLVPPLILSTPLLCCLGRSKFAAFTETKSGQCKRRTRMQTFNCMNEKSVWKCCIRSNERRESSVRVLWISFLREMEGVDMSIPRAVVAFVRTAVSSLEILVVIAFVTPHFPAVTVPIALIYFVLLWITFQRFYVSTSRQLKRLESTTRSPIYSHFQESVQGAASIRAYRCVDRFVNESQKRVDDNLVTYYPSIVANRWLAVRLELIGNLIVLCSAVFAVFYRDSGAVTAGLVGLSVSYALNITQTLNWAVRMTSELETNIVAVERIKEYTESPTEGSPNESLLRKPTGDWPTEGEIQIENLDLRYRENLGYVLRNVNAHIKGGEKIGIVGRTGAGKSSLTLALFRIVEAERGRILIDGEDISKMPLEVLRSRLTVVPQDPVLFSGTLRMNLDPFQHFNDSVLWDALKMAHLEPFVSSLIDKLEHRISEGGENLRRATGLMIITNVILELTYFFSRKCRYSGALESLPRMARILFVNVLFFFRLLVLEAGQVKEFDSPKRLLEDRKSLFYSMAKESGITT</sequence>
<evidence type="ECO:0000313" key="14">
    <source>
        <dbReference type="EMBL" id="VDM43710.1"/>
    </source>
</evidence>
<dbReference type="Proteomes" id="UP000050794">
    <property type="component" value="Unassembled WGS sequence"/>
</dbReference>
<accession>A0A183UV69</accession>
<keyword evidence="6" id="KW-0547">Nucleotide-binding</keyword>
<dbReference type="InterPro" id="IPR003439">
    <property type="entry name" value="ABC_transporter-like_ATP-bd"/>
</dbReference>
<feature type="transmembrane region" description="Helical" evidence="11">
    <location>
        <begin position="1078"/>
        <end position="1100"/>
    </location>
</feature>
<evidence type="ECO:0000256" key="11">
    <source>
        <dbReference type="SAM" id="Phobius"/>
    </source>
</evidence>
<evidence type="ECO:0000256" key="10">
    <source>
        <dbReference type="SAM" id="MobiDB-lite"/>
    </source>
</evidence>
<dbReference type="InterPro" id="IPR036640">
    <property type="entry name" value="ABC1_TM_sf"/>
</dbReference>
<feature type="transmembrane region" description="Helical" evidence="11">
    <location>
        <begin position="911"/>
        <end position="943"/>
    </location>
</feature>
<feature type="transmembrane region" description="Helical" evidence="11">
    <location>
        <begin position="777"/>
        <end position="800"/>
    </location>
</feature>
<feature type="transmembrane region" description="Helical" evidence="11">
    <location>
        <begin position="1106"/>
        <end position="1127"/>
    </location>
</feature>
<proteinExistence type="predicted"/>
<evidence type="ECO:0000256" key="2">
    <source>
        <dbReference type="ARBA" id="ARBA00022448"/>
    </source>
</evidence>
<protein>
    <submittedName>
        <fullName evidence="16">Multidrug resistance-associated protein 1</fullName>
    </submittedName>
</protein>
<evidence type="ECO:0000256" key="8">
    <source>
        <dbReference type="ARBA" id="ARBA00022989"/>
    </source>
</evidence>
<keyword evidence="2" id="KW-0813">Transport</keyword>
<keyword evidence="4 11" id="KW-0812">Transmembrane</keyword>
<evidence type="ECO:0000256" key="1">
    <source>
        <dbReference type="ARBA" id="ARBA00004128"/>
    </source>
</evidence>
<reference evidence="16" key="1">
    <citation type="submission" date="2016-06" db="UniProtKB">
        <authorList>
            <consortium name="WormBaseParasite"/>
        </authorList>
    </citation>
    <scope>IDENTIFICATION</scope>
</reference>
<reference evidence="14 15" key="2">
    <citation type="submission" date="2018-11" db="EMBL/GenBank/DDBJ databases">
        <authorList>
            <consortium name="Pathogen Informatics"/>
        </authorList>
    </citation>
    <scope>NUCLEOTIDE SEQUENCE [LARGE SCALE GENOMIC DNA]</scope>
</reference>
<dbReference type="GO" id="GO:0000323">
    <property type="term" value="C:lytic vacuole"/>
    <property type="evidence" value="ECO:0007669"/>
    <property type="project" value="UniProtKB-ARBA"/>
</dbReference>
<dbReference type="PROSITE" id="PS50893">
    <property type="entry name" value="ABC_TRANSPORTER_2"/>
    <property type="match status" value="2"/>
</dbReference>
<evidence type="ECO:0000256" key="9">
    <source>
        <dbReference type="ARBA" id="ARBA00023136"/>
    </source>
</evidence>
<dbReference type="GO" id="GO:0016887">
    <property type="term" value="F:ATP hydrolysis activity"/>
    <property type="evidence" value="ECO:0007669"/>
    <property type="project" value="InterPro"/>
</dbReference>
<evidence type="ECO:0000256" key="7">
    <source>
        <dbReference type="ARBA" id="ARBA00022840"/>
    </source>
</evidence>
<feature type="domain" description="ABC transporter" evidence="12">
    <location>
        <begin position="1289"/>
        <end position="1506"/>
    </location>
</feature>
<dbReference type="SUPFAM" id="SSF90123">
    <property type="entry name" value="ABC transporter transmembrane region"/>
    <property type="match status" value="3"/>
</dbReference>
<feature type="domain" description="ABC transmembrane type-1" evidence="13">
    <location>
        <begin position="17"/>
        <end position="306"/>
    </location>
</feature>
<dbReference type="Pfam" id="PF00005">
    <property type="entry name" value="ABC_tran"/>
    <property type="match status" value="2"/>
</dbReference>
<feature type="region of interest" description="Disordered" evidence="10">
    <location>
        <begin position="597"/>
        <end position="633"/>
    </location>
</feature>
<evidence type="ECO:0000259" key="12">
    <source>
        <dbReference type="PROSITE" id="PS50893"/>
    </source>
</evidence>
<dbReference type="FunFam" id="3.40.50.300:FF:003838">
    <property type="entry name" value="ATP-dependent bile acid permease, putative"/>
    <property type="match status" value="1"/>
</dbReference>
<keyword evidence="3" id="KW-0926">Vacuole</keyword>
<feature type="transmembrane region" description="Helical" evidence="11">
    <location>
        <begin position="1220"/>
        <end position="1243"/>
    </location>
</feature>
<dbReference type="FunFam" id="3.40.50.300:FF:000293">
    <property type="entry name" value="ATP binding cassette subfamily C member 1"/>
    <property type="match status" value="1"/>
</dbReference>
<dbReference type="PANTHER" id="PTHR24223:SF443">
    <property type="entry name" value="MULTIDRUG-RESISTANCE LIKE PROTEIN 1, ISOFORM I"/>
    <property type="match status" value="1"/>
</dbReference>
<dbReference type="PROSITE" id="PS50929">
    <property type="entry name" value="ABC_TM1F"/>
    <property type="match status" value="2"/>
</dbReference>
<feature type="domain" description="ABC transporter" evidence="12">
    <location>
        <begin position="337"/>
        <end position="561"/>
    </location>
</feature>
<evidence type="ECO:0000256" key="6">
    <source>
        <dbReference type="ARBA" id="ARBA00022741"/>
    </source>
</evidence>
<dbReference type="WBParaSite" id="TCNE_0001238901-mRNA-1">
    <property type="protein sequence ID" value="TCNE_0001238901-mRNA-1"/>
    <property type="gene ID" value="TCNE_0001238901"/>
</dbReference>
<feature type="transmembrane region" description="Helical" evidence="11">
    <location>
        <begin position="239"/>
        <end position="266"/>
    </location>
</feature>
<feature type="transmembrane region" description="Helical" evidence="11">
    <location>
        <begin position="137"/>
        <end position="156"/>
    </location>
</feature>
<evidence type="ECO:0000313" key="15">
    <source>
        <dbReference type="Proteomes" id="UP000050794"/>
    </source>
</evidence>
<dbReference type="SUPFAM" id="SSF52540">
    <property type="entry name" value="P-loop containing nucleoside triphosphate hydrolases"/>
    <property type="match status" value="2"/>
</dbReference>
<dbReference type="InterPro" id="IPR017871">
    <property type="entry name" value="ABC_transporter-like_CS"/>
</dbReference>
<feature type="domain" description="ABC transmembrane type-1" evidence="13">
    <location>
        <begin position="733"/>
        <end position="1251"/>
    </location>
</feature>
<dbReference type="GO" id="GO:0005774">
    <property type="term" value="C:vacuolar membrane"/>
    <property type="evidence" value="ECO:0007669"/>
    <property type="project" value="UniProtKB-SubCell"/>
</dbReference>
<dbReference type="CDD" id="cd18595">
    <property type="entry name" value="ABC_6TM_MRP1_2_3_6_D1_like"/>
    <property type="match status" value="1"/>
</dbReference>
<feature type="transmembrane region" description="Helical" evidence="11">
    <location>
        <begin position="955"/>
        <end position="976"/>
    </location>
</feature>
<feature type="transmembrane region" description="Helical" evidence="11">
    <location>
        <begin position="286"/>
        <end position="305"/>
    </location>
</feature>
<evidence type="ECO:0000256" key="5">
    <source>
        <dbReference type="ARBA" id="ARBA00022737"/>
    </source>
</evidence>
<feature type="transmembrane region" description="Helical" evidence="11">
    <location>
        <begin position="57"/>
        <end position="78"/>
    </location>
</feature>
<feature type="transmembrane region" description="Helical" evidence="11">
    <location>
        <begin position="1192"/>
        <end position="1214"/>
    </location>
</feature>
<dbReference type="PROSITE" id="PS00211">
    <property type="entry name" value="ABC_TRANSPORTER_1"/>
    <property type="match status" value="1"/>
</dbReference>
<dbReference type="Pfam" id="PF00664">
    <property type="entry name" value="ABC_membrane"/>
    <property type="match status" value="3"/>
</dbReference>
<dbReference type="InterPro" id="IPR003593">
    <property type="entry name" value="AAA+_ATPase"/>
</dbReference>
<evidence type="ECO:0000256" key="3">
    <source>
        <dbReference type="ARBA" id="ARBA00022554"/>
    </source>
</evidence>
<keyword evidence="9 11" id="KW-0472">Membrane</keyword>
<dbReference type="SMART" id="SM00382">
    <property type="entry name" value="AAA"/>
    <property type="match status" value="2"/>
</dbReference>
<dbReference type="InterPro" id="IPR050173">
    <property type="entry name" value="ABC_transporter_C-like"/>
</dbReference>
<keyword evidence="7" id="KW-0067">ATP-binding</keyword>
<feature type="transmembrane region" description="Helical" evidence="11">
    <location>
        <begin position="726"/>
        <end position="753"/>
    </location>
</feature>
<dbReference type="PANTHER" id="PTHR24223">
    <property type="entry name" value="ATP-BINDING CASSETTE SUB-FAMILY C"/>
    <property type="match status" value="1"/>
</dbReference>
<dbReference type="Gene3D" id="3.40.50.300">
    <property type="entry name" value="P-loop containing nucleotide triphosphate hydrolases"/>
    <property type="match status" value="2"/>
</dbReference>
<name>A0A183UV69_TOXCA</name>
<dbReference type="GO" id="GO:0140359">
    <property type="term" value="F:ABC-type transporter activity"/>
    <property type="evidence" value="ECO:0007669"/>
    <property type="project" value="InterPro"/>
</dbReference>
<feature type="transmembrane region" description="Helical" evidence="11">
    <location>
        <begin position="862"/>
        <end position="891"/>
    </location>
</feature>
<keyword evidence="8 11" id="KW-1133">Transmembrane helix</keyword>
<feature type="transmembrane region" description="Helical" evidence="11">
    <location>
        <begin position="162"/>
        <end position="182"/>
    </location>
</feature>
<dbReference type="FunFam" id="1.20.1560.10:FF:000020">
    <property type="entry name" value="ABC metal ion transporter"/>
    <property type="match status" value="1"/>
</dbReference>
<dbReference type="FunFam" id="1.20.1560.10:FF:000010">
    <property type="entry name" value="Multidrug resistance-associated ABC transporter"/>
    <property type="match status" value="1"/>
</dbReference>
<feature type="compositionally biased region" description="Basic and acidic residues" evidence="10">
    <location>
        <begin position="674"/>
        <end position="700"/>
    </location>
</feature>
<feature type="transmembrane region" description="Helical" evidence="11">
    <location>
        <begin position="12"/>
        <end position="37"/>
    </location>
</feature>
<evidence type="ECO:0000259" key="13">
    <source>
        <dbReference type="PROSITE" id="PS50929"/>
    </source>
</evidence>
<evidence type="ECO:0000256" key="4">
    <source>
        <dbReference type="ARBA" id="ARBA00022692"/>
    </source>
</evidence>
<dbReference type="InterPro" id="IPR011527">
    <property type="entry name" value="ABC1_TM_dom"/>
</dbReference>
<comment type="subcellular location">
    <subcellularLocation>
        <location evidence="1">Vacuole membrane</location>
        <topology evidence="1">Multi-pass membrane protein</topology>
    </subcellularLocation>
</comment>
<feature type="transmembrane region" description="Helical" evidence="11">
    <location>
        <begin position="982"/>
        <end position="1007"/>
    </location>
</feature>
<dbReference type="Gene3D" id="1.20.1560.10">
    <property type="entry name" value="ABC transporter type 1, transmembrane domain"/>
    <property type="match status" value="3"/>
</dbReference>
<gene>
    <name evidence="14" type="ORF">TCNE_LOCUS12389</name>
</gene>
<feature type="region of interest" description="Disordered" evidence="10">
    <location>
        <begin position="669"/>
        <end position="700"/>
    </location>
</feature>
<keyword evidence="5" id="KW-0677">Repeat</keyword>
<dbReference type="GO" id="GO:0005524">
    <property type="term" value="F:ATP binding"/>
    <property type="evidence" value="ECO:0007669"/>
    <property type="project" value="UniProtKB-KW"/>
</dbReference>
<evidence type="ECO:0000313" key="16">
    <source>
        <dbReference type="WBParaSite" id="TCNE_0001238901-mRNA-1"/>
    </source>
</evidence>
<dbReference type="CDD" id="cd18603">
    <property type="entry name" value="ABC_6TM_MRP1_2_3_6_D2_like"/>
    <property type="match status" value="1"/>
</dbReference>
<organism evidence="15 16">
    <name type="scientific">Toxocara canis</name>
    <name type="common">Canine roundworm</name>
    <dbReference type="NCBI Taxonomy" id="6265"/>
    <lineage>
        <taxon>Eukaryota</taxon>
        <taxon>Metazoa</taxon>
        <taxon>Ecdysozoa</taxon>
        <taxon>Nematoda</taxon>
        <taxon>Chromadorea</taxon>
        <taxon>Rhabditida</taxon>
        <taxon>Spirurina</taxon>
        <taxon>Ascaridomorpha</taxon>
        <taxon>Ascaridoidea</taxon>
        <taxon>Toxocaridae</taxon>
        <taxon>Toxocara</taxon>
    </lineage>
</organism>
<dbReference type="InterPro" id="IPR027417">
    <property type="entry name" value="P-loop_NTPase"/>
</dbReference>
<keyword evidence="15" id="KW-1185">Reference proteome</keyword>
<dbReference type="CDD" id="cd03250">
    <property type="entry name" value="ABCC_MRP_domain1"/>
    <property type="match status" value="1"/>
</dbReference>